<dbReference type="Pfam" id="PF05147">
    <property type="entry name" value="LANC_like"/>
    <property type="match status" value="1"/>
</dbReference>
<dbReference type="AlphaFoldDB" id="A0A511HM99"/>
<comment type="caution">
    <text evidence="4">The sequence shown here is derived from an EMBL/GenBank/DDBJ whole genome shotgun (WGS) entry which is preliminary data.</text>
</comment>
<dbReference type="InterPro" id="IPR007822">
    <property type="entry name" value="LANC-like"/>
</dbReference>
<organism evidence="4 5">
    <name type="scientific">Myxococcus virescens</name>
    <dbReference type="NCBI Taxonomy" id="83456"/>
    <lineage>
        <taxon>Bacteria</taxon>
        <taxon>Pseudomonadati</taxon>
        <taxon>Myxococcota</taxon>
        <taxon>Myxococcia</taxon>
        <taxon>Myxococcales</taxon>
        <taxon>Cystobacterineae</taxon>
        <taxon>Myxococcaceae</taxon>
        <taxon>Myxococcus</taxon>
    </lineage>
</organism>
<keyword evidence="1" id="KW-0479">Metal-binding</keyword>
<name>A0A511HM99_9BACT</name>
<keyword evidence="1" id="KW-0862">Zinc</keyword>
<evidence type="ECO:0000259" key="3">
    <source>
        <dbReference type="Pfam" id="PF13575"/>
    </source>
</evidence>
<dbReference type="PRINTS" id="PR01950">
    <property type="entry name" value="LANCSUPER"/>
</dbReference>
<dbReference type="GO" id="GO:0046872">
    <property type="term" value="F:metal ion binding"/>
    <property type="evidence" value="ECO:0007669"/>
    <property type="project" value="UniProtKB-KW"/>
</dbReference>
<dbReference type="PANTHER" id="PTHR12736:SF7">
    <property type="entry name" value="LANC-LIKE PROTEIN 3"/>
    <property type="match status" value="1"/>
</dbReference>
<gene>
    <name evidence="4" type="ORF">MVI01_64840</name>
</gene>
<feature type="region of interest" description="Disordered" evidence="2">
    <location>
        <begin position="1087"/>
        <end position="1107"/>
    </location>
</feature>
<dbReference type="PANTHER" id="PTHR12736">
    <property type="entry name" value="LANC-LIKE PROTEIN"/>
    <property type="match status" value="1"/>
</dbReference>
<evidence type="ECO:0000256" key="1">
    <source>
        <dbReference type="PIRSR" id="PIRSR607822-1"/>
    </source>
</evidence>
<feature type="binding site" evidence="1">
    <location>
        <position position="955"/>
    </location>
    <ligand>
        <name>Zn(2+)</name>
        <dbReference type="ChEBI" id="CHEBI:29105"/>
    </ligand>
</feature>
<dbReference type="InterPro" id="IPR012341">
    <property type="entry name" value="6hp_glycosidase-like_sf"/>
</dbReference>
<dbReference type="PRINTS" id="PR01955">
    <property type="entry name" value="LANCFRANKIA"/>
</dbReference>
<evidence type="ECO:0000313" key="5">
    <source>
        <dbReference type="Proteomes" id="UP000321224"/>
    </source>
</evidence>
<feature type="region of interest" description="Disordered" evidence="2">
    <location>
        <begin position="1"/>
        <end position="20"/>
    </location>
</feature>
<dbReference type="NCBIfam" id="TIGR03897">
    <property type="entry name" value="lanti_2_LanM"/>
    <property type="match status" value="1"/>
</dbReference>
<dbReference type="RefSeq" id="WP_090495579.1">
    <property type="nucleotide sequence ID" value="NZ_BJVY01000052.1"/>
</dbReference>
<feature type="binding site" evidence="1">
    <location>
        <position position="1001"/>
    </location>
    <ligand>
        <name>Zn(2+)</name>
        <dbReference type="ChEBI" id="CHEBI:29105"/>
    </ligand>
</feature>
<feature type="domain" description="Lantibiotic biosynthesis protein dehydration" evidence="3">
    <location>
        <begin position="232"/>
        <end position="607"/>
    </location>
</feature>
<dbReference type="GO" id="GO:0005886">
    <property type="term" value="C:plasma membrane"/>
    <property type="evidence" value="ECO:0007669"/>
    <property type="project" value="TreeGrafter"/>
</dbReference>
<feature type="binding site" evidence="1">
    <location>
        <position position="1000"/>
    </location>
    <ligand>
        <name>Zn(2+)</name>
        <dbReference type="ChEBI" id="CHEBI:29105"/>
    </ligand>
</feature>
<protein>
    <recommendedName>
        <fullName evidence="3">Lantibiotic biosynthesis protein dehydration domain-containing protein</fullName>
    </recommendedName>
</protein>
<dbReference type="SUPFAM" id="SSF158745">
    <property type="entry name" value="LanC-like"/>
    <property type="match status" value="1"/>
</dbReference>
<dbReference type="Pfam" id="PF13575">
    <property type="entry name" value="DUF4135"/>
    <property type="match status" value="1"/>
</dbReference>
<dbReference type="InterPro" id="IPR025410">
    <property type="entry name" value="Lant_dehyd"/>
</dbReference>
<dbReference type="GO" id="GO:0005975">
    <property type="term" value="P:carbohydrate metabolic process"/>
    <property type="evidence" value="ECO:0007669"/>
    <property type="project" value="InterPro"/>
</dbReference>
<dbReference type="SMART" id="SM01260">
    <property type="entry name" value="LANC_like"/>
    <property type="match status" value="1"/>
</dbReference>
<dbReference type="CDD" id="cd04792">
    <property type="entry name" value="LanM-like"/>
    <property type="match status" value="1"/>
</dbReference>
<proteinExistence type="predicted"/>
<sequence>MEITQRQDEAMPGANTPSRFARWARAATLTERAEFTLKSNTTQQDRSAAARKRLDAWRQQEPFGQADWWQRRLQSSGLTEAELLTLLEGPTGAPWTTPAEVPHWVQVLEHTYAEPSHAPVPWPERTEGPDRSAFLPLVEPLVSRAVTQLTAALKPLKHAAPGLDLEPSVVVSTMLDHLPQVLAPVLGRAMVVELHAAQLEGLLSGDTPEARFQDFTRRLRQPQVALDILERYPVLARCVVLRIAEWESNCLGLMKRLTRDAPLLWQRFNAGQSPGALVEARGGFSDPHRGGQGVFILRFESGLRIVYKPRSLGAEAGLQQLLTWLNARGATPTMKGAEALDRGEYGWMEYVAPAPCASAEEVRRFYERQGAYVALMHALDGTDLHFENLIAAGEHPVLVDVETLFHPLSGTRTLRDSEHAVEAPPVSVLRSGLLPQQFWGTRKKAGVDLSGLSARAGQLTPQAYLMTTERGTDRMRFERRPVELPGSNNLPRLEGETAPVLDYRDALADGFTRMYGLLLEHREALLAEDGPLAAFAHVPMRVLFRNTAVYGALLFESYHPHALTDGLERQRFFDHLWRVVVPAPDFAALVPLETEQLERGDLPYFTARADSKDLEAGSGQRLPDFFQETGMARVRRRLEGLSPEDQTRQRWVLERSLDVLLLSSQTVARPTYPFREHTQPGLRDALLAEARRAGERLLPLAFERRDEAHWLGLDAGDGGWRLGSPGPDVFQGRAGIALALGYLGDVTQDARFTRLARATLRTQARLLAEEPASVVGLGILNGWGGILYALTHLGVLWKDDALLDEAAGYVRRLRPLVEKDTVLDVGAGAAGCLLALLVLGEHRPSDTLWATVDACGQRLLETSTPQARGAAWICEAAGNRYLAGMAHGAAGISLALLRLFARTGDTRLRDAAVAGMEYERGLYTPEERNWPDLRAGAKELAAAAEGTEHFLWAWCTGAPGIGLARLSGLPFVDDAAVREEIAIALDSTLARGFGRNHGLCHGDLGNADFLLEAAATLGDSKLQERTNAVAGGILRGISEHGYLFGLQGSTETPGMMVGLAGIAYGLARLAMPERVPSLLTVAPPRIVRGEGLGTPDGRPSSRNQELS</sequence>
<dbReference type="Proteomes" id="UP000321224">
    <property type="component" value="Unassembled WGS sequence"/>
</dbReference>
<dbReference type="InterPro" id="IPR017146">
    <property type="entry name" value="Lanti_2_LanM"/>
</dbReference>
<dbReference type="PIRSF" id="PIRSF037228">
    <property type="entry name" value="Lant_mod_RumM"/>
    <property type="match status" value="1"/>
</dbReference>
<evidence type="ECO:0000313" key="4">
    <source>
        <dbReference type="EMBL" id="GEL74700.1"/>
    </source>
</evidence>
<evidence type="ECO:0000256" key="2">
    <source>
        <dbReference type="SAM" id="MobiDB-lite"/>
    </source>
</evidence>
<dbReference type="GO" id="GO:0031179">
    <property type="term" value="P:peptide modification"/>
    <property type="evidence" value="ECO:0007669"/>
    <property type="project" value="InterPro"/>
</dbReference>
<dbReference type="EMBL" id="BJVY01000052">
    <property type="protein sequence ID" value="GEL74700.1"/>
    <property type="molecule type" value="Genomic_DNA"/>
</dbReference>
<reference evidence="4 5" key="1">
    <citation type="submission" date="2019-07" db="EMBL/GenBank/DDBJ databases">
        <title>Whole genome shotgun sequence of Myxococcus virescens NBRC 100334.</title>
        <authorList>
            <person name="Hosoyama A."/>
            <person name="Uohara A."/>
            <person name="Ohji S."/>
            <person name="Ichikawa N."/>
        </authorList>
    </citation>
    <scope>NUCLEOTIDE SEQUENCE [LARGE SCALE GENOMIC DNA]</scope>
    <source>
        <strain evidence="4 5">NBRC 100334</strain>
    </source>
</reference>
<dbReference type="Gene3D" id="1.50.10.10">
    <property type="match status" value="1"/>
</dbReference>
<accession>A0A511HM99</accession>